<sequence length="601" mass="65778">MMAVSNALARSMELLRAGQLGPASVLLEEILLATPKEPDALQLLGMVARARKDHERAASLFRQSLETRPDQPHVLNNLGNALLDLKRTAGAIEAYRGALALQPSHEDALTNLGLAYIAAGEYGKACETLRRAIDTNSTNAKAWSALGRALRAAGQLEQAVAAFGKALALRPNSVPTRHNLAVALRLAGKPEQAADLLEECAAANPAAAEIQYNLGHCYYDLGRLDDAAAAYRAAIGARPGYRDAHDSLNRLLWQRGDTSHYLRSYLEVLRDDPGDSGLLADLANRLNLGGRTGDTIRLLEDALSRGIDNASIRHRLGQACWAEGLAQAALAHLEAGSESDPGADCRLELVRSLIVLGRYHDALDAIEPVLADEPFNQQAIAYQGLAWRLLGDRRADILNDYDRFISARVLQPPPEWGSVAQFNSRLERALGKLHVTSQHPLEQTLRGGTQTMGNLFDKDQPEIAALKQMIEAAVADFIEALPHDEDHVFLKRRADGFRFSGSWSVRLRRDGFHLNHVHSEGWISSCYYVGVPASVADEVRKEGWIKFGETGLGLGERETIARTVKPEVGKLILFPSYLYHGTVPFTDERERTTVAFDVVPT</sequence>
<keyword evidence="2" id="KW-0328">Glycosyltransferase</keyword>
<comment type="pathway">
    <text evidence="1">Protein modification; protein glycosylation.</text>
</comment>
<evidence type="ECO:0000256" key="3">
    <source>
        <dbReference type="ARBA" id="ARBA00022679"/>
    </source>
</evidence>
<dbReference type="PROSITE" id="PS50293">
    <property type="entry name" value="TPR_REGION"/>
    <property type="match status" value="1"/>
</dbReference>
<dbReference type="InterPro" id="IPR012668">
    <property type="entry name" value="CHP02466"/>
</dbReference>
<keyword evidence="4" id="KW-0802">TPR repeat</keyword>
<evidence type="ECO:0000256" key="4">
    <source>
        <dbReference type="PROSITE-ProRule" id="PRU00339"/>
    </source>
</evidence>
<dbReference type="PANTHER" id="PTHR44835">
    <property type="entry name" value="UDP-N-ACETYLGLUCOSAMINE--PEPTIDE N-ACETYLGLUCOSAMINYLTRANSFERASE SPINDLY-RELATED"/>
    <property type="match status" value="1"/>
</dbReference>
<dbReference type="PROSITE" id="PS50005">
    <property type="entry name" value="TPR"/>
    <property type="match status" value="5"/>
</dbReference>
<keyword evidence="7" id="KW-1185">Reference proteome</keyword>
<keyword evidence="3" id="KW-0808">Transferase</keyword>
<evidence type="ECO:0000259" key="5">
    <source>
        <dbReference type="Pfam" id="PF23914"/>
    </source>
</evidence>
<dbReference type="Proteomes" id="UP000285092">
    <property type="component" value="Unassembled WGS sequence"/>
</dbReference>
<dbReference type="PANTHER" id="PTHR44835:SF1">
    <property type="entry name" value="PROTEIN O-GLCNAC TRANSFERASE"/>
    <property type="match status" value="1"/>
</dbReference>
<evidence type="ECO:0000313" key="6">
    <source>
        <dbReference type="EMBL" id="RIV75690.1"/>
    </source>
</evidence>
<dbReference type="Gene3D" id="2.60.120.620">
    <property type="entry name" value="q2cbj1_9rhob like domain"/>
    <property type="match status" value="1"/>
</dbReference>
<dbReference type="GO" id="GO:0016757">
    <property type="term" value="F:glycosyltransferase activity"/>
    <property type="evidence" value="ECO:0007669"/>
    <property type="project" value="UniProtKB-KW"/>
</dbReference>
<reference evidence="6 7" key="1">
    <citation type="submission" date="2018-08" db="EMBL/GenBank/DDBJ databases">
        <title>Altererythrobacter sp.Ery1 and Ery12, the genome sequencing of novel strains in genus Alterythrobacter.</title>
        <authorList>
            <person name="Cheng H."/>
            <person name="Wu Y.-H."/>
            <person name="Fang C."/>
            <person name="Xu X.-W."/>
        </authorList>
    </citation>
    <scope>NUCLEOTIDE SEQUENCE [LARGE SCALE GENOMIC DNA]</scope>
    <source>
        <strain evidence="6 7">Ery1</strain>
    </source>
</reference>
<organism evidence="6 7">
    <name type="scientific">Pelagerythrobacter aerophilus</name>
    <dbReference type="NCBI Taxonomy" id="2306995"/>
    <lineage>
        <taxon>Bacteria</taxon>
        <taxon>Pseudomonadati</taxon>
        <taxon>Pseudomonadota</taxon>
        <taxon>Alphaproteobacteria</taxon>
        <taxon>Sphingomonadales</taxon>
        <taxon>Erythrobacteraceae</taxon>
        <taxon>Pelagerythrobacter</taxon>
    </lineage>
</organism>
<dbReference type="OrthoDB" id="9783136at2"/>
<dbReference type="Pfam" id="PF13432">
    <property type="entry name" value="TPR_16"/>
    <property type="match status" value="2"/>
</dbReference>
<proteinExistence type="predicted"/>
<protein>
    <submittedName>
        <fullName evidence="6">Tetratricopeptide repeat protein</fullName>
    </submittedName>
</protein>
<name>A0A418NEP4_9SPHN</name>
<feature type="repeat" description="TPR" evidence="4">
    <location>
        <begin position="72"/>
        <end position="105"/>
    </location>
</feature>
<dbReference type="InterPro" id="IPR056413">
    <property type="entry name" value="TPR_CcmH_CycH"/>
</dbReference>
<evidence type="ECO:0000256" key="2">
    <source>
        <dbReference type="ARBA" id="ARBA00022676"/>
    </source>
</evidence>
<feature type="repeat" description="TPR" evidence="4">
    <location>
        <begin position="106"/>
        <end position="139"/>
    </location>
</feature>
<dbReference type="Pfam" id="PF23914">
    <property type="entry name" value="TPR_CcmH_CycH"/>
    <property type="match status" value="1"/>
</dbReference>
<feature type="repeat" description="TPR" evidence="4">
    <location>
        <begin position="140"/>
        <end position="173"/>
    </location>
</feature>
<dbReference type="InterPro" id="IPR051939">
    <property type="entry name" value="Glycosyltr_41/O-GlcNAc_trsf"/>
</dbReference>
<dbReference type="EMBL" id="QXFK01000019">
    <property type="protein sequence ID" value="RIV75690.1"/>
    <property type="molecule type" value="Genomic_DNA"/>
</dbReference>
<dbReference type="SUPFAM" id="SSF48452">
    <property type="entry name" value="TPR-like"/>
    <property type="match status" value="2"/>
</dbReference>
<comment type="caution">
    <text evidence="6">The sequence shown here is derived from an EMBL/GenBank/DDBJ whole genome shotgun (WGS) entry which is preliminary data.</text>
</comment>
<feature type="domain" description="Cytochrome c-type biogenesis protein H TPR" evidence="5">
    <location>
        <begin position="129"/>
        <end position="233"/>
    </location>
</feature>
<dbReference type="Pfam" id="PF13759">
    <property type="entry name" value="2OG-FeII_Oxy_5"/>
    <property type="match status" value="1"/>
</dbReference>
<dbReference type="InterPro" id="IPR011990">
    <property type="entry name" value="TPR-like_helical_dom_sf"/>
</dbReference>
<dbReference type="InterPro" id="IPR019734">
    <property type="entry name" value="TPR_rpt"/>
</dbReference>
<evidence type="ECO:0000313" key="7">
    <source>
        <dbReference type="Proteomes" id="UP000285092"/>
    </source>
</evidence>
<dbReference type="SMART" id="SM00028">
    <property type="entry name" value="TPR"/>
    <property type="match status" value="7"/>
</dbReference>
<evidence type="ECO:0000256" key="1">
    <source>
        <dbReference type="ARBA" id="ARBA00004922"/>
    </source>
</evidence>
<dbReference type="Gene3D" id="1.25.40.10">
    <property type="entry name" value="Tetratricopeptide repeat domain"/>
    <property type="match status" value="3"/>
</dbReference>
<dbReference type="AlphaFoldDB" id="A0A418NEP4"/>
<feature type="repeat" description="TPR" evidence="4">
    <location>
        <begin position="208"/>
        <end position="241"/>
    </location>
</feature>
<gene>
    <name evidence="6" type="ORF">D2V04_15525</name>
</gene>
<feature type="repeat" description="TPR" evidence="4">
    <location>
        <begin position="38"/>
        <end position="71"/>
    </location>
</feature>
<accession>A0A418NEP4</accession>